<dbReference type="PROSITE" id="PS50048">
    <property type="entry name" value="ZN2_CY6_FUNGAL_2"/>
    <property type="match status" value="1"/>
</dbReference>
<dbReference type="GO" id="GO:0000981">
    <property type="term" value="F:DNA-binding transcription factor activity, RNA polymerase II-specific"/>
    <property type="evidence" value="ECO:0007669"/>
    <property type="project" value="InterPro"/>
</dbReference>
<dbReference type="Pfam" id="PF00172">
    <property type="entry name" value="Zn_clus"/>
    <property type="match status" value="1"/>
</dbReference>
<feature type="domain" description="Zn(2)-C6 fungal-type" evidence="2">
    <location>
        <begin position="9"/>
        <end position="37"/>
    </location>
</feature>
<evidence type="ECO:0000259" key="2">
    <source>
        <dbReference type="PROSITE" id="PS50048"/>
    </source>
</evidence>
<dbReference type="Gene3D" id="4.10.240.10">
    <property type="entry name" value="Zn(2)-C6 fungal-type DNA-binding domain"/>
    <property type="match status" value="1"/>
</dbReference>
<dbReference type="SMART" id="SM00066">
    <property type="entry name" value="GAL4"/>
    <property type="match status" value="1"/>
</dbReference>
<dbReference type="Proteomes" id="UP000249056">
    <property type="component" value="Unassembled WGS sequence"/>
</dbReference>
<dbReference type="CDD" id="cd00067">
    <property type="entry name" value="GAL4"/>
    <property type="match status" value="1"/>
</dbReference>
<dbReference type="InterPro" id="IPR001138">
    <property type="entry name" value="Zn2Cys6_DnaBD"/>
</dbReference>
<keyword evidence="1" id="KW-0539">Nucleus</keyword>
<reference evidence="3 4" key="1">
    <citation type="submission" date="2018-06" db="EMBL/GenBank/DDBJ databases">
        <title>Genome Sequence of the Brown Rot Fungal Pathogen Monilinia fructigena.</title>
        <authorList>
            <person name="Landi L."/>
            <person name="De Miccolis Angelini R.M."/>
            <person name="Pollastro S."/>
            <person name="Abate D."/>
            <person name="Faretra F."/>
            <person name="Romanazzi G."/>
        </authorList>
    </citation>
    <scope>NUCLEOTIDE SEQUENCE [LARGE SCALE GENOMIC DNA]</scope>
    <source>
        <strain evidence="3 4">Mfrg269</strain>
    </source>
</reference>
<dbReference type="InterPro" id="IPR053178">
    <property type="entry name" value="Osmoadaptation_assoc"/>
</dbReference>
<proteinExistence type="predicted"/>
<evidence type="ECO:0000313" key="4">
    <source>
        <dbReference type="Proteomes" id="UP000249056"/>
    </source>
</evidence>
<evidence type="ECO:0000256" key="1">
    <source>
        <dbReference type="ARBA" id="ARBA00023242"/>
    </source>
</evidence>
<accession>A0A395IRC4</accession>
<dbReference type="EMBL" id="QKRW01000023">
    <property type="protein sequence ID" value="RAL62681.1"/>
    <property type="molecule type" value="Genomic_DNA"/>
</dbReference>
<organism evidence="3 4">
    <name type="scientific">Monilinia fructigena</name>
    <dbReference type="NCBI Taxonomy" id="38457"/>
    <lineage>
        <taxon>Eukaryota</taxon>
        <taxon>Fungi</taxon>
        <taxon>Dikarya</taxon>
        <taxon>Ascomycota</taxon>
        <taxon>Pezizomycotina</taxon>
        <taxon>Leotiomycetes</taxon>
        <taxon>Helotiales</taxon>
        <taxon>Sclerotiniaceae</taxon>
        <taxon>Monilinia</taxon>
    </lineage>
</organism>
<name>A0A395IRC4_9HELO</name>
<gene>
    <name evidence="3" type="ORF">DID88_004524</name>
</gene>
<dbReference type="OrthoDB" id="4314040at2759"/>
<evidence type="ECO:0000313" key="3">
    <source>
        <dbReference type="EMBL" id="RAL62681.1"/>
    </source>
</evidence>
<comment type="caution">
    <text evidence="3">The sequence shown here is derived from an EMBL/GenBank/DDBJ whole genome shotgun (WGS) entry which is preliminary data.</text>
</comment>
<dbReference type="SUPFAM" id="SSF57701">
    <property type="entry name" value="Zn2/Cys6 DNA-binding domain"/>
    <property type="match status" value="1"/>
</dbReference>
<dbReference type="GO" id="GO:0008270">
    <property type="term" value="F:zinc ion binding"/>
    <property type="evidence" value="ECO:0007669"/>
    <property type="project" value="InterPro"/>
</dbReference>
<sequence>MVGVSTSKRCDNCRKRKKKCGEQRPSCAECIRSGWGCPGLAHEHLRFQSETLCASLLLQMCELAVNVDKGKWGDLARGTAQLIQARGVYRYTDPFDLGILESQLSYIVCDSF</sequence>
<dbReference type="PANTHER" id="PTHR38111:SF11">
    <property type="entry name" value="TRANSCRIPTION FACTOR DOMAIN-CONTAINING PROTEIN-RELATED"/>
    <property type="match status" value="1"/>
</dbReference>
<dbReference type="AlphaFoldDB" id="A0A395IRC4"/>
<dbReference type="PANTHER" id="PTHR38111">
    <property type="entry name" value="ZN(2)-C6 FUNGAL-TYPE DOMAIN-CONTAINING PROTEIN-RELATED"/>
    <property type="match status" value="1"/>
</dbReference>
<dbReference type="InterPro" id="IPR036864">
    <property type="entry name" value="Zn2-C6_fun-type_DNA-bd_sf"/>
</dbReference>
<keyword evidence="4" id="KW-1185">Reference proteome</keyword>
<protein>
    <recommendedName>
        <fullName evidence="2">Zn(2)-C6 fungal-type domain-containing protein</fullName>
    </recommendedName>
</protein>